<evidence type="ECO:0000313" key="2">
    <source>
        <dbReference type="Proteomes" id="UP000541426"/>
    </source>
</evidence>
<organism evidence="1 2">
    <name type="scientific">Sagittula marina</name>
    <dbReference type="NCBI Taxonomy" id="943940"/>
    <lineage>
        <taxon>Bacteria</taxon>
        <taxon>Pseudomonadati</taxon>
        <taxon>Pseudomonadota</taxon>
        <taxon>Alphaproteobacteria</taxon>
        <taxon>Rhodobacterales</taxon>
        <taxon>Roseobacteraceae</taxon>
        <taxon>Sagittula</taxon>
    </lineage>
</organism>
<evidence type="ECO:0000313" key="1">
    <source>
        <dbReference type="EMBL" id="MBB3985256.1"/>
    </source>
</evidence>
<proteinExistence type="predicted"/>
<accession>A0A7W6DPE5</accession>
<sequence>MVARVPDVKAAPDGILGCEIRIPARPVGWAGKDIGPTRPTDGSDLLQKRLKETFRDAFISAESGVRREV</sequence>
<gene>
    <name evidence="1" type="ORF">GGQ68_001585</name>
</gene>
<dbReference type="EMBL" id="JACIEJ010000003">
    <property type="protein sequence ID" value="MBB3985256.1"/>
    <property type="molecule type" value="Genomic_DNA"/>
</dbReference>
<protein>
    <submittedName>
        <fullName evidence="1">Uncharacterized protein</fullName>
    </submittedName>
</protein>
<reference evidence="1 2" key="1">
    <citation type="submission" date="2020-08" db="EMBL/GenBank/DDBJ databases">
        <title>Genomic Encyclopedia of Type Strains, Phase IV (KMG-IV): sequencing the most valuable type-strain genomes for metagenomic binning, comparative biology and taxonomic classification.</title>
        <authorList>
            <person name="Goeker M."/>
        </authorList>
    </citation>
    <scope>NUCLEOTIDE SEQUENCE [LARGE SCALE GENOMIC DNA]</scope>
    <source>
        <strain evidence="1 2">DSM 102235</strain>
    </source>
</reference>
<dbReference type="Proteomes" id="UP000541426">
    <property type="component" value="Unassembled WGS sequence"/>
</dbReference>
<comment type="caution">
    <text evidence="1">The sequence shown here is derived from an EMBL/GenBank/DDBJ whole genome shotgun (WGS) entry which is preliminary data.</text>
</comment>
<name>A0A7W6DPE5_9RHOB</name>
<keyword evidence="2" id="KW-1185">Reference proteome</keyword>
<dbReference type="AlphaFoldDB" id="A0A7W6DPE5"/>